<dbReference type="STRING" id="471514.AN477_19160"/>
<proteinExistence type="predicted"/>
<organism evidence="2 3">
    <name type="scientific">Alicyclobacillus ferrooxydans</name>
    <dbReference type="NCBI Taxonomy" id="471514"/>
    <lineage>
        <taxon>Bacteria</taxon>
        <taxon>Bacillati</taxon>
        <taxon>Bacillota</taxon>
        <taxon>Bacilli</taxon>
        <taxon>Bacillales</taxon>
        <taxon>Alicyclobacillaceae</taxon>
        <taxon>Alicyclobacillus</taxon>
    </lineage>
</organism>
<name>A0A0P9GNS5_9BACL</name>
<dbReference type="PATRIC" id="fig|471514.4.peg.1519"/>
<evidence type="ECO:0000313" key="3">
    <source>
        <dbReference type="Proteomes" id="UP000050482"/>
    </source>
</evidence>
<dbReference type="EMBL" id="LJCO01000082">
    <property type="protein sequence ID" value="KPV42161.1"/>
    <property type="molecule type" value="Genomic_DNA"/>
</dbReference>
<reference evidence="2 3" key="1">
    <citation type="submission" date="2015-09" db="EMBL/GenBank/DDBJ databases">
        <title>Draft genome sequence of Alicyclobacillus ferrooxydans DSM 22381.</title>
        <authorList>
            <person name="Hemp J."/>
        </authorList>
    </citation>
    <scope>NUCLEOTIDE SEQUENCE [LARGE SCALE GENOMIC DNA]</scope>
    <source>
        <strain evidence="2 3">TC-34</strain>
    </source>
</reference>
<dbReference type="Proteomes" id="UP000050482">
    <property type="component" value="Unassembled WGS sequence"/>
</dbReference>
<keyword evidence="3" id="KW-1185">Reference proteome</keyword>
<gene>
    <name evidence="2" type="ORF">AN477_19160</name>
</gene>
<protein>
    <submittedName>
        <fullName evidence="2">Uncharacterized protein</fullName>
    </submittedName>
</protein>
<keyword evidence="1" id="KW-0175">Coiled coil</keyword>
<accession>A0A0P9GNS5</accession>
<sequence length="62" mass="7338">MGMTGEEVGYRDAIRQFDRSLQRRLRTLEEMLENAEGDNQIKLEAKIDEVRHILQVLESLHR</sequence>
<dbReference type="RefSeq" id="WP_054970791.1">
    <property type="nucleotide sequence ID" value="NZ_LJCO01000082.1"/>
</dbReference>
<evidence type="ECO:0000256" key="1">
    <source>
        <dbReference type="SAM" id="Coils"/>
    </source>
</evidence>
<dbReference type="OrthoDB" id="2377128at2"/>
<feature type="coiled-coil region" evidence="1">
    <location>
        <begin position="18"/>
        <end position="45"/>
    </location>
</feature>
<dbReference type="AlphaFoldDB" id="A0A0P9GNS5"/>
<evidence type="ECO:0000313" key="2">
    <source>
        <dbReference type="EMBL" id="KPV42161.1"/>
    </source>
</evidence>
<comment type="caution">
    <text evidence="2">The sequence shown here is derived from an EMBL/GenBank/DDBJ whole genome shotgun (WGS) entry which is preliminary data.</text>
</comment>